<dbReference type="AlphaFoldDB" id="A0A975BW29"/>
<dbReference type="Proteomes" id="UP000663722">
    <property type="component" value="Chromosome"/>
</dbReference>
<name>A0A975BW29_9BACT</name>
<proteinExistence type="predicted"/>
<protein>
    <submittedName>
        <fullName evidence="1">Uncharacterized protein</fullName>
    </submittedName>
</protein>
<gene>
    <name evidence="1" type="ORF">dnm_084210</name>
</gene>
<organism evidence="1 2">
    <name type="scientific">Desulfonema magnum</name>
    <dbReference type="NCBI Taxonomy" id="45655"/>
    <lineage>
        <taxon>Bacteria</taxon>
        <taxon>Pseudomonadati</taxon>
        <taxon>Thermodesulfobacteriota</taxon>
        <taxon>Desulfobacteria</taxon>
        <taxon>Desulfobacterales</taxon>
        <taxon>Desulfococcaceae</taxon>
        <taxon>Desulfonema</taxon>
    </lineage>
</organism>
<keyword evidence="2" id="KW-1185">Reference proteome</keyword>
<reference evidence="1" key="1">
    <citation type="journal article" date="2021" name="Microb. Physiol.">
        <title>Proteogenomic Insights into the Physiology of Marine, Sulfate-Reducing, Filamentous Desulfonema limicola and Desulfonema magnum.</title>
        <authorList>
            <person name="Schnaars V."/>
            <person name="Wohlbrand L."/>
            <person name="Scheve S."/>
            <person name="Hinrichs C."/>
            <person name="Reinhardt R."/>
            <person name="Rabus R."/>
        </authorList>
    </citation>
    <scope>NUCLEOTIDE SEQUENCE</scope>
    <source>
        <strain evidence="1">4be13</strain>
    </source>
</reference>
<evidence type="ECO:0000313" key="1">
    <source>
        <dbReference type="EMBL" id="QTA92343.1"/>
    </source>
</evidence>
<accession>A0A975BW29</accession>
<dbReference type="KEGG" id="dmm:dnm_084210"/>
<evidence type="ECO:0000313" key="2">
    <source>
        <dbReference type="Proteomes" id="UP000663722"/>
    </source>
</evidence>
<sequence length="47" mass="5303">MFPPFRHQTCEVSKTSQAFTCRFSRGRVGTRKIGFSSLLSPFFGKSS</sequence>
<dbReference type="EMBL" id="CP061800">
    <property type="protein sequence ID" value="QTA92343.1"/>
    <property type="molecule type" value="Genomic_DNA"/>
</dbReference>